<comment type="caution">
    <text evidence="2">The sequence shown here is derived from an EMBL/GenBank/DDBJ whole genome shotgun (WGS) entry which is preliminary data.</text>
</comment>
<organism evidence="2">
    <name type="scientific">Tanacetum cinerariifolium</name>
    <name type="common">Dalmatian daisy</name>
    <name type="synonym">Chrysanthemum cinerariifolium</name>
    <dbReference type="NCBI Taxonomy" id="118510"/>
    <lineage>
        <taxon>Eukaryota</taxon>
        <taxon>Viridiplantae</taxon>
        <taxon>Streptophyta</taxon>
        <taxon>Embryophyta</taxon>
        <taxon>Tracheophyta</taxon>
        <taxon>Spermatophyta</taxon>
        <taxon>Magnoliopsida</taxon>
        <taxon>eudicotyledons</taxon>
        <taxon>Gunneridae</taxon>
        <taxon>Pentapetalae</taxon>
        <taxon>asterids</taxon>
        <taxon>campanulids</taxon>
        <taxon>Asterales</taxon>
        <taxon>Asteraceae</taxon>
        <taxon>Asteroideae</taxon>
        <taxon>Anthemideae</taxon>
        <taxon>Anthemidinae</taxon>
        <taxon>Tanacetum</taxon>
    </lineage>
</organism>
<proteinExistence type="predicted"/>
<protein>
    <submittedName>
        <fullName evidence="2">Retrovirus-related Pol polyprotein from transposon TNT 1-94</fullName>
    </submittedName>
</protein>
<dbReference type="AlphaFoldDB" id="A0A699HRD6"/>
<evidence type="ECO:0000259" key="1">
    <source>
        <dbReference type="Pfam" id="PF13976"/>
    </source>
</evidence>
<feature type="domain" description="GAG-pre-integrase" evidence="1">
    <location>
        <begin position="188"/>
        <end position="253"/>
    </location>
</feature>
<reference evidence="2" key="1">
    <citation type="journal article" date="2019" name="Sci. Rep.">
        <title>Draft genome of Tanacetum cinerariifolium, the natural source of mosquito coil.</title>
        <authorList>
            <person name="Yamashiro T."/>
            <person name="Shiraishi A."/>
            <person name="Satake H."/>
            <person name="Nakayama K."/>
        </authorList>
    </citation>
    <scope>NUCLEOTIDE SEQUENCE</scope>
</reference>
<sequence>MDIYKKTHSGLLLCLDNKVLREVNKENYAAGVLLKLETLYMKNPLANKLYLKKKLFTFYIHQVLMLLTSFPSSYDNIVETLLYVRESLTLEDVMSSLNLRELKKRTYAKDDGYGLFVKRRSDHWGSPEERLSKKEQEDINYLFQKECAIGTDFLLNFKEFNGGTVLLGDNRAYATRGQGRNYDENYVYSLDGWAESSEDCVGIQKNESLAHVWHKCMGHISEAGLHELEKSKLLGNKGLVKLEFCKNYVLEKSTMLLSIADDYSRRVWVHFLRHKNEAFNKFKKWKRTIRYRQGQNRECPGRGVGVGVVAVYGYNIIFDSSPLHVFLMNVKTDSRK</sequence>
<dbReference type="Pfam" id="PF13976">
    <property type="entry name" value="gag_pre-integrs"/>
    <property type="match status" value="1"/>
</dbReference>
<gene>
    <name evidence="2" type="ORF">Tci_417718</name>
</gene>
<name>A0A699HRD6_TANCI</name>
<feature type="non-terminal residue" evidence="2">
    <location>
        <position position="336"/>
    </location>
</feature>
<dbReference type="EMBL" id="BKCJ010180207">
    <property type="protein sequence ID" value="GEY45744.1"/>
    <property type="molecule type" value="Genomic_DNA"/>
</dbReference>
<evidence type="ECO:0000313" key="2">
    <source>
        <dbReference type="EMBL" id="GEY45744.1"/>
    </source>
</evidence>
<accession>A0A699HRD6</accession>
<dbReference type="InterPro" id="IPR025724">
    <property type="entry name" value="GAG-pre-integrase_dom"/>
</dbReference>